<evidence type="ECO:0000259" key="9">
    <source>
        <dbReference type="Pfam" id="PF00534"/>
    </source>
</evidence>
<evidence type="ECO:0000313" key="12">
    <source>
        <dbReference type="Proteomes" id="UP000346198"/>
    </source>
</evidence>
<dbReference type="InterPro" id="IPR011835">
    <property type="entry name" value="GS/SS"/>
</dbReference>
<dbReference type="GO" id="GO:0005978">
    <property type="term" value="P:glycogen biosynthetic process"/>
    <property type="evidence" value="ECO:0007669"/>
    <property type="project" value="UniProtKB-UniRule"/>
</dbReference>
<accession>A0A6C2UJ45</accession>
<evidence type="ECO:0000256" key="1">
    <source>
        <dbReference type="ARBA" id="ARBA00001478"/>
    </source>
</evidence>
<dbReference type="HAMAP" id="MF_00484">
    <property type="entry name" value="Glycogen_synth"/>
    <property type="match status" value="1"/>
</dbReference>
<organism evidence="11 12">
    <name type="scientific">Pontiella sulfatireligans</name>
    <dbReference type="NCBI Taxonomy" id="2750658"/>
    <lineage>
        <taxon>Bacteria</taxon>
        <taxon>Pseudomonadati</taxon>
        <taxon>Kiritimatiellota</taxon>
        <taxon>Kiritimatiellia</taxon>
        <taxon>Kiritimatiellales</taxon>
        <taxon>Pontiellaceae</taxon>
        <taxon>Pontiella</taxon>
    </lineage>
</organism>
<comment type="function">
    <text evidence="2 8">Synthesizes alpha-1,4-glucan chains using ADP-glucose.</text>
</comment>
<comment type="similarity">
    <text evidence="4 8">Belongs to the glycosyltransferase 1 family. Bacterial/plant glycogen synthase subfamily.</text>
</comment>
<protein>
    <recommendedName>
        <fullName evidence="8">Glycogen synthase</fullName>
        <ecNumber evidence="8">2.4.1.21</ecNumber>
    </recommendedName>
    <alternativeName>
        <fullName evidence="8">Starch [bacterial glycogen] synthase</fullName>
    </alternativeName>
</protein>
<dbReference type="Proteomes" id="UP000346198">
    <property type="component" value="Unassembled WGS sequence"/>
</dbReference>
<dbReference type="EMBL" id="CAAHFH010000001">
    <property type="protein sequence ID" value="VGO20128.1"/>
    <property type="molecule type" value="Genomic_DNA"/>
</dbReference>
<evidence type="ECO:0000256" key="3">
    <source>
        <dbReference type="ARBA" id="ARBA00004964"/>
    </source>
</evidence>
<name>A0A6C2UJ45_9BACT</name>
<dbReference type="Pfam" id="PF00534">
    <property type="entry name" value="Glycos_transf_1"/>
    <property type="match status" value="1"/>
</dbReference>
<dbReference type="PANTHER" id="PTHR45825">
    <property type="entry name" value="GRANULE-BOUND STARCH SYNTHASE 1, CHLOROPLASTIC/AMYLOPLASTIC"/>
    <property type="match status" value="1"/>
</dbReference>
<comment type="pathway">
    <text evidence="3 8">Glycan biosynthesis; glycogen biosynthesis.</text>
</comment>
<comment type="caution">
    <text evidence="8">Lacks conserved residue(s) required for the propagation of feature annotation.</text>
</comment>
<dbReference type="PANTHER" id="PTHR45825:SF11">
    <property type="entry name" value="ALPHA AMYLASE DOMAIN-CONTAINING PROTEIN"/>
    <property type="match status" value="1"/>
</dbReference>
<dbReference type="UniPathway" id="UPA00164"/>
<keyword evidence="7 8" id="KW-0320">Glycogen biosynthesis</keyword>
<evidence type="ECO:0000313" key="11">
    <source>
        <dbReference type="EMBL" id="VGO20128.1"/>
    </source>
</evidence>
<dbReference type="EC" id="2.4.1.21" evidence="8"/>
<evidence type="ECO:0000256" key="8">
    <source>
        <dbReference type="HAMAP-Rule" id="MF_00484"/>
    </source>
</evidence>
<keyword evidence="5 8" id="KW-0328">Glycosyltransferase</keyword>
<dbReference type="InterPro" id="IPR013534">
    <property type="entry name" value="Starch_synth_cat_dom"/>
</dbReference>
<reference evidence="11 12" key="1">
    <citation type="submission" date="2019-04" db="EMBL/GenBank/DDBJ databases">
        <authorList>
            <person name="Van Vliet M D."/>
        </authorList>
    </citation>
    <scope>NUCLEOTIDE SEQUENCE [LARGE SCALE GENOMIC DNA]</scope>
    <source>
        <strain evidence="11 12">F21</strain>
    </source>
</reference>
<dbReference type="AlphaFoldDB" id="A0A6C2UJ45"/>
<evidence type="ECO:0000256" key="4">
    <source>
        <dbReference type="ARBA" id="ARBA00010281"/>
    </source>
</evidence>
<dbReference type="NCBIfam" id="TIGR02095">
    <property type="entry name" value="glgA"/>
    <property type="match status" value="1"/>
</dbReference>
<evidence type="ECO:0000256" key="7">
    <source>
        <dbReference type="ARBA" id="ARBA00023056"/>
    </source>
</evidence>
<gene>
    <name evidence="11" type="primary">glgA_2</name>
    <name evidence="8" type="synonym">glgA</name>
    <name evidence="11" type="ORF">SCARR_02189</name>
</gene>
<evidence type="ECO:0000256" key="6">
    <source>
        <dbReference type="ARBA" id="ARBA00022679"/>
    </source>
</evidence>
<dbReference type="Pfam" id="PF08323">
    <property type="entry name" value="Glyco_transf_5"/>
    <property type="match status" value="1"/>
</dbReference>
<dbReference type="CDD" id="cd03791">
    <property type="entry name" value="GT5_Glycogen_synthase_DULL1-like"/>
    <property type="match status" value="1"/>
</dbReference>
<dbReference type="InterPro" id="IPR001296">
    <property type="entry name" value="Glyco_trans_1"/>
</dbReference>
<evidence type="ECO:0000259" key="10">
    <source>
        <dbReference type="Pfam" id="PF08323"/>
    </source>
</evidence>
<dbReference type="SUPFAM" id="SSF53756">
    <property type="entry name" value="UDP-Glycosyltransferase/glycogen phosphorylase"/>
    <property type="match status" value="1"/>
</dbReference>
<sequence>MKIIFVSSEIVPFASSGGLGDVCAALPKALAKQGVEAIRMMPLYHDIDREKYGLKKCDVELHIPLGHAWFFGTVWMQEFKGVTTYFIHSAEFFDRPGIYGALDHGYADNFERFLFFQKAVVKLIDEWNMKPDVVHCNDWQAGLVPMLLRHGLGDYYRNGNEKTLMTIHNLAHQGWAPAEKFYMTQLPDSCYTMNTLEFYGEINCLKGGIVGATAVNAVSPTYAKEIKTAKFGCKLNGVLYHRQSVLHGILNGIDTDRWNPETDSYLPANYSVNNLGGKAVCKAALQKAAGLKADPKAPLLGVITRLVSQKGIDLLVASIEKIVGTGAQLVLLGSGDNYYEDICRQWAERWPDQVCVWIEFSSEKAHQIEAGADIFLMPSEFEPCGQNQLYSMRYGTIPLVHGVGGLEDSVVDYAQKSGTGFKFYGYTSEAFFQCLTRALKAFQNAARWKTLMRRAMKQDFSVVHMARDYIALYEKLLSGNETVD</sequence>
<feature type="domain" description="Starch synthase catalytic" evidence="10">
    <location>
        <begin position="2"/>
        <end position="239"/>
    </location>
</feature>
<dbReference type="NCBIfam" id="NF001899">
    <property type="entry name" value="PRK00654.1-2"/>
    <property type="match status" value="1"/>
</dbReference>
<dbReference type="GO" id="GO:0009011">
    <property type="term" value="F:alpha-1,4-glucan glucosyltransferase (ADP-glucose donor) activity"/>
    <property type="evidence" value="ECO:0007669"/>
    <property type="project" value="UniProtKB-UniRule"/>
</dbReference>
<keyword evidence="6 8" id="KW-0808">Transferase</keyword>
<proteinExistence type="inferred from homology"/>
<feature type="domain" description="Glycosyl transferase family 1" evidence="9">
    <location>
        <begin position="292"/>
        <end position="448"/>
    </location>
</feature>
<evidence type="ECO:0000256" key="5">
    <source>
        <dbReference type="ARBA" id="ARBA00022676"/>
    </source>
</evidence>
<dbReference type="RefSeq" id="WP_136061570.1">
    <property type="nucleotide sequence ID" value="NZ_CAAHFH010000001.1"/>
</dbReference>
<dbReference type="Gene3D" id="3.40.50.2000">
    <property type="entry name" value="Glycogen Phosphorylase B"/>
    <property type="match status" value="2"/>
</dbReference>
<keyword evidence="12" id="KW-1185">Reference proteome</keyword>
<evidence type="ECO:0000256" key="2">
    <source>
        <dbReference type="ARBA" id="ARBA00002764"/>
    </source>
</evidence>
<dbReference type="GO" id="GO:0004373">
    <property type="term" value="F:alpha-1,4-glucan glucosyltransferase (UDP-glucose donor) activity"/>
    <property type="evidence" value="ECO:0007669"/>
    <property type="project" value="InterPro"/>
</dbReference>
<comment type="catalytic activity">
    <reaction evidence="1 8">
        <text>[(1-&gt;4)-alpha-D-glucosyl](n) + ADP-alpha-D-glucose = [(1-&gt;4)-alpha-D-glucosyl](n+1) + ADP + H(+)</text>
        <dbReference type="Rhea" id="RHEA:18189"/>
        <dbReference type="Rhea" id="RHEA-COMP:9584"/>
        <dbReference type="Rhea" id="RHEA-COMP:9587"/>
        <dbReference type="ChEBI" id="CHEBI:15378"/>
        <dbReference type="ChEBI" id="CHEBI:15444"/>
        <dbReference type="ChEBI" id="CHEBI:57498"/>
        <dbReference type="ChEBI" id="CHEBI:456216"/>
        <dbReference type="EC" id="2.4.1.21"/>
    </reaction>
</comment>